<sequence length="80" mass="9348">MVIRWPFFFPSLLSSLLFSVKFLIRHDCLCRWVKPRYKSPLPPLHRAPILYFSNNFSGRLTPVAPTNIPREMSLVISYPA</sequence>
<reference evidence="2 3" key="1">
    <citation type="submission" date="2017-04" db="EMBL/GenBank/DDBJ databases">
        <title>Draft genome sequence of Tuber borchii Vittad., a whitish edible truffle.</title>
        <authorList>
            <consortium name="DOE Joint Genome Institute"/>
            <person name="Murat C."/>
            <person name="Kuo A."/>
            <person name="Barry K.W."/>
            <person name="Clum A."/>
            <person name="Dockter R.B."/>
            <person name="Fauchery L."/>
            <person name="Iotti M."/>
            <person name="Kohler A."/>
            <person name="Labutti K."/>
            <person name="Lindquist E.A."/>
            <person name="Lipzen A."/>
            <person name="Ohm R.A."/>
            <person name="Wang M."/>
            <person name="Grigoriev I.V."/>
            <person name="Zambonelli A."/>
            <person name="Martin F.M."/>
        </authorList>
    </citation>
    <scope>NUCLEOTIDE SEQUENCE [LARGE SCALE GENOMIC DNA]</scope>
    <source>
        <strain evidence="2 3">Tbo3840</strain>
    </source>
</reference>
<feature type="signal peptide" evidence="1">
    <location>
        <begin position="1"/>
        <end position="15"/>
    </location>
</feature>
<evidence type="ECO:0008006" key="4">
    <source>
        <dbReference type="Google" id="ProtNLM"/>
    </source>
</evidence>
<name>A0A2T6ZI71_TUBBO</name>
<dbReference type="Proteomes" id="UP000244722">
    <property type="component" value="Unassembled WGS sequence"/>
</dbReference>
<keyword evidence="1" id="KW-0732">Signal</keyword>
<evidence type="ECO:0000256" key="1">
    <source>
        <dbReference type="SAM" id="SignalP"/>
    </source>
</evidence>
<comment type="caution">
    <text evidence="2">The sequence shown here is derived from an EMBL/GenBank/DDBJ whole genome shotgun (WGS) entry which is preliminary data.</text>
</comment>
<dbReference type="EMBL" id="NESQ01000245">
    <property type="protein sequence ID" value="PUU75197.1"/>
    <property type="molecule type" value="Genomic_DNA"/>
</dbReference>
<accession>A0A2T6ZI71</accession>
<evidence type="ECO:0000313" key="2">
    <source>
        <dbReference type="EMBL" id="PUU75197.1"/>
    </source>
</evidence>
<organism evidence="2 3">
    <name type="scientific">Tuber borchii</name>
    <name type="common">White truffle</name>
    <dbReference type="NCBI Taxonomy" id="42251"/>
    <lineage>
        <taxon>Eukaryota</taxon>
        <taxon>Fungi</taxon>
        <taxon>Dikarya</taxon>
        <taxon>Ascomycota</taxon>
        <taxon>Pezizomycotina</taxon>
        <taxon>Pezizomycetes</taxon>
        <taxon>Pezizales</taxon>
        <taxon>Tuberaceae</taxon>
        <taxon>Tuber</taxon>
    </lineage>
</organism>
<keyword evidence="3" id="KW-1185">Reference proteome</keyword>
<evidence type="ECO:0000313" key="3">
    <source>
        <dbReference type="Proteomes" id="UP000244722"/>
    </source>
</evidence>
<proteinExistence type="predicted"/>
<feature type="chain" id="PRO_5015649766" description="Secreted protein" evidence="1">
    <location>
        <begin position="16"/>
        <end position="80"/>
    </location>
</feature>
<protein>
    <recommendedName>
        <fullName evidence="4">Secreted protein</fullName>
    </recommendedName>
</protein>
<gene>
    <name evidence="2" type="ORF">B9Z19DRAFT_1090926</name>
</gene>
<dbReference type="AlphaFoldDB" id="A0A2T6ZI71"/>